<name>A0A8H4AHK8_GIGMA</name>
<proteinExistence type="predicted"/>
<accession>A0A8H4AHK8</accession>
<comment type="caution">
    <text evidence="1">The sequence shown here is derived from an EMBL/GenBank/DDBJ whole genome shotgun (WGS) entry which is preliminary data.</text>
</comment>
<reference evidence="1 2" key="1">
    <citation type="journal article" date="2019" name="Environ. Microbiol.">
        <title>At the nexus of three kingdoms: the genome of the mycorrhizal fungus Gigaspora margarita provides insights into plant, endobacterial and fungal interactions.</title>
        <authorList>
            <person name="Venice F."/>
            <person name="Ghignone S."/>
            <person name="Salvioli di Fossalunga A."/>
            <person name="Amselem J."/>
            <person name="Novero M."/>
            <person name="Xianan X."/>
            <person name="Sedzielewska Toro K."/>
            <person name="Morin E."/>
            <person name="Lipzen A."/>
            <person name="Grigoriev I.V."/>
            <person name="Henrissat B."/>
            <person name="Martin F.M."/>
            <person name="Bonfante P."/>
        </authorList>
    </citation>
    <scope>NUCLEOTIDE SEQUENCE [LARGE SCALE GENOMIC DNA]</scope>
    <source>
        <strain evidence="1 2">BEG34</strain>
    </source>
</reference>
<evidence type="ECO:0000313" key="2">
    <source>
        <dbReference type="Proteomes" id="UP000439903"/>
    </source>
</evidence>
<sequence length="203" mass="22612">MILMLSERLHLKIALIQTIPVSFSDTEYVPTSSDLLYSSPLLLFSALVVQSSCCPDNEEERESFILARYLYNGITNNKHVPSNVIVSYANENNQYNTIKNNLQKTVLSVIERLKIGSSRVPHIVASDIDSVSVNFLNVVSQVCLNEHFPERIDTNSMPQTTEQKNLFNTSTCTIPTLDTRNNIDACANNCDPVISVSTTLPLS</sequence>
<dbReference type="EMBL" id="WTPW01000598">
    <property type="protein sequence ID" value="KAF0496506.1"/>
    <property type="molecule type" value="Genomic_DNA"/>
</dbReference>
<keyword evidence="2" id="KW-1185">Reference proteome</keyword>
<dbReference type="AlphaFoldDB" id="A0A8H4AHK8"/>
<protein>
    <submittedName>
        <fullName evidence="1">Uncharacterized protein</fullName>
    </submittedName>
</protein>
<dbReference type="OrthoDB" id="2444746at2759"/>
<evidence type="ECO:0000313" key="1">
    <source>
        <dbReference type="EMBL" id="KAF0496506.1"/>
    </source>
</evidence>
<organism evidence="1 2">
    <name type="scientific">Gigaspora margarita</name>
    <dbReference type="NCBI Taxonomy" id="4874"/>
    <lineage>
        <taxon>Eukaryota</taxon>
        <taxon>Fungi</taxon>
        <taxon>Fungi incertae sedis</taxon>
        <taxon>Mucoromycota</taxon>
        <taxon>Glomeromycotina</taxon>
        <taxon>Glomeromycetes</taxon>
        <taxon>Diversisporales</taxon>
        <taxon>Gigasporaceae</taxon>
        <taxon>Gigaspora</taxon>
    </lineage>
</organism>
<gene>
    <name evidence="1" type="ORF">F8M41_020948</name>
</gene>
<dbReference type="Proteomes" id="UP000439903">
    <property type="component" value="Unassembled WGS sequence"/>
</dbReference>